<keyword evidence="1" id="KW-0472">Membrane</keyword>
<organism evidence="2 3">
    <name type="scientific">Chrysodeixis includens</name>
    <name type="common">Soybean looper</name>
    <name type="synonym">Pseudoplusia includens</name>
    <dbReference type="NCBI Taxonomy" id="689277"/>
    <lineage>
        <taxon>Eukaryota</taxon>
        <taxon>Metazoa</taxon>
        <taxon>Ecdysozoa</taxon>
        <taxon>Arthropoda</taxon>
        <taxon>Hexapoda</taxon>
        <taxon>Insecta</taxon>
        <taxon>Pterygota</taxon>
        <taxon>Neoptera</taxon>
        <taxon>Endopterygota</taxon>
        <taxon>Lepidoptera</taxon>
        <taxon>Glossata</taxon>
        <taxon>Ditrysia</taxon>
        <taxon>Noctuoidea</taxon>
        <taxon>Noctuidae</taxon>
        <taxon>Plusiinae</taxon>
        <taxon>Chrysodeixis</taxon>
    </lineage>
</organism>
<sequence>MIVLLVVFVVSAGAQDHSQGPATPSYSPPMPFLDLFTGGANLYPDPIRKTYSEPSNYVSCPKSDSLSAFASILGSAAKIMFSAAIIAVLKMIIGKMLLLPVVFLLFAKVGFKAFLLWPMISKMMKYFKKKKKKGHKSRVITDCSQRIACVIQRSSTSSWASYIGATATFFFIDDLEEDSSFAKSMLSILSDDKIAECMSLDCSSGIDIS</sequence>
<dbReference type="EMBL" id="LR824013">
    <property type="protein sequence ID" value="CAD0199208.1"/>
    <property type="molecule type" value="Genomic_DNA"/>
</dbReference>
<proteinExistence type="predicted"/>
<gene>
    <name evidence="2" type="ORF">CINC_LOCUS904</name>
</gene>
<name>A0A9N8L3G3_CHRIL</name>
<dbReference type="OrthoDB" id="7377188at2759"/>
<accession>A0A9N8L3G3</accession>
<reference evidence="2" key="1">
    <citation type="submission" date="2021-12" db="EMBL/GenBank/DDBJ databases">
        <authorList>
            <person name="King R."/>
        </authorList>
    </citation>
    <scope>NUCLEOTIDE SEQUENCE</scope>
</reference>
<evidence type="ECO:0000313" key="2">
    <source>
        <dbReference type="EMBL" id="CAD0199208.1"/>
    </source>
</evidence>
<keyword evidence="1" id="KW-0812">Transmembrane</keyword>
<keyword evidence="1" id="KW-1133">Transmembrane helix</keyword>
<evidence type="ECO:0000313" key="3">
    <source>
        <dbReference type="Proteomes" id="UP001154114"/>
    </source>
</evidence>
<feature type="transmembrane region" description="Helical" evidence="1">
    <location>
        <begin position="66"/>
        <end position="89"/>
    </location>
</feature>
<protein>
    <submittedName>
        <fullName evidence="2">Uncharacterized protein</fullName>
    </submittedName>
</protein>
<dbReference type="AlphaFoldDB" id="A0A9N8L3G3"/>
<dbReference type="Proteomes" id="UP001154114">
    <property type="component" value="Chromosome 10"/>
</dbReference>
<keyword evidence="3" id="KW-1185">Reference proteome</keyword>
<evidence type="ECO:0000256" key="1">
    <source>
        <dbReference type="SAM" id="Phobius"/>
    </source>
</evidence>
<feature type="transmembrane region" description="Helical" evidence="1">
    <location>
        <begin position="96"/>
        <end position="120"/>
    </location>
</feature>